<dbReference type="InterPro" id="IPR035956">
    <property type="entry name" value="RimP_N_sf"/>
</dbReference>
<feature type="region of interest" description="Disordered" evidence="3">
    <location>
        <begin position="179"/>
        <end position="230"/>
    </location>
</feature>
<proteinExistence type="inferred from homology"/>
<dbReference type="Pfam" id="PF02576">
    <property type="entry name" value="RimP_N"/>
    <property type="match status" value="1"/>
</dbReference>
<gene>
    <name evidence="6" type="ORF">UFOPK3914_00409</name>
</gene>
<dbReference type="SUPFAM" id="SSF75420">
    <property type="entry name" value="YhbC-like, N-terminal domain"/>
    <property type="match status" value="1"/>
</dbReference>
<evidence type="ECO:0000259" key="5">
    <source>
        <dbReference type="Pfam" id="PF17384"/>
    </source>
</evidence>
<evidence type="ECO:0000256" key="3">
    <source>
        <dbReference type="SAM" id="MobiDB-lite"/>
    </source>
</evidence>
<dbReference type="GO" id="GO:0006412">
    <property type="term" value="P:translation"/>
    <property type="evidence" value="ECO:0007669"/>
    <property type="project" value="TreeGrafter"/>
</dbReference>
<dbReference type="InterPro" id="IPR028989">
    <property type="entry name" value="RimP_N"/>
</dbReference>
<dbReference type="PANTHER" id="PTHR33867:SF1">
    <property type="entry name" value="RIBOSOME MATURATION FACTOR RIMP"/>
    <property type="match status" value="1"/>
</dbReference>
<keyword evidence="2" id="KW-0690">Ribosome biogenesis</keyword>
<feature type="domain" description="Ribosome maturation factor RimP C-terminal" evidence="5">
    <location>
        <begin position="114"/>
        <end position="178"/>
    </location>
</feature>
<keyword evidence="1" id="KW-0963">Cytoplasm</keyword>
<dbReference type="Pfam" id="PF17384">
    <property type="entry name" value="DUF150_C"/>
    <property type="match status" value="1"/>
</dbReference>
<organism evidence="6">
    <name type="scientific">freshwater metagenome</name>
    <dbReference type="NCBI Taxonomy" id="449393"/>
    <lineage>
        <taxon>unclassified sequences</taxon>
        <taxon>metagenomes</taxon>
        <taxon>ecological metagenomes</taxon>
    </lineage>
</organism>
<dbReference type="GO" id="GO:0005829">
    <property type="term" value="C:cytosol"/>
    <property type="evidence" value="ECO:0007669"/>
    <property type="project" value="TreeGrafter"/>
</dbReference>
<dbReference type="SUPFAM" id="SSF74942">
    <property type="entry name" value="YhbC-like, C-terminal domain"/>
    <property type="match status" value="1"/>
</dbReference>
<dbReference type="PANTHER" id="PTHR33867">
    <property type="entry name" value="RIBOSOME MATURATION FACTOR RIMP"/>
    <property type="match status" value="1"/>
</dbReference>
<sequence>MRVLLVFAAVGRNALPNTIPISTADRERKDYNMSAQADRLGVLIAPVLAELELSLYDLDYSGGNLRVLLDRPGGIDLGAITQATRRISNLLDEADIISSAYTLEVSSPGLERNLRTPAHFASAIGREVKIKTRPSVEGERRVDGTLIAADEDTCEVRFEDGSSRVLQLGDIERAKTHFVGDAAPKPGKGSRPGRPVKKPSNAGKKPSATAKKASTTANKPSKTQPAGEEG</sequence>
<protein>
    <submittedName>
        <fullName evidence="6">Unannotated protein</fullName>
    </submittedName>
</protein>
<dbReference type="AlphaFoldDB" id="A0A6J7M0D2"/>
<evidence type="ECO:0000256" key="1">
    <source>
        <dbReference type="ARBA" id="ARBA00022490"/>
    </source>
</evidence>
<feature type="compositionally biased region" description="Low complexity" evidence="3">
    <location>
        <begin position="204"/>
        <end position="223"/>
    </location>
</feature>
<dbReference type="InterPro" id="IPR036847">
    <property type="entry name" value="RimP_C_sf"/>
</dbReference>
<feature type="compositionally biased region" description="Low complexity" evidence="3">
    <location>
        <begin position="184"/>
        <end position="193"/>
    </location>
</feature>
<dbReference type="InterPro" id="IPR028998">
    <property type="entry name" value="RimP_C"/>
</dbReference>
<dbReference type="CDD" id="cd01734">
    <property type="entry name" value="YlxS_C"/>
    <property type="match status" value="1"/>
</dbReference>
<evidence type="ECO:0000313" key="6">
    <source>
        <dbReference type="EMBL" id="CAB4971114.1"/>
    </source>
</evidence>
<feature type="domain" description="Ribosome maturation factor RimP N-terminal" evidence="4">
    <location>
        <begin position="43"/>
        <end position="111"/>
    </location>
</feature>
<dbReference type="Gene3D" id="2.30.30.180">
    <property type="entry name" value="Ribosome maturation factor RimP, C-terminal domain"/>
    <property type="match status" value="1"/>
</dbReference>
<evidence type="ECO:0000256" key="2">
    <source>
        <dbReference type="ARBA" id="ARBA00022517"/>
    </source>
</evidence>
<reference evidence="6" key="1">
    <citation type="submission" date="2020-05" db="EMBL/GenBank/DDBJ databases">
        <authorList>
            <person name="Chiriac C."/>
            <person name="Salcher M."/>
            <person name="Ghai R."/>
            <person name="Kavagutti S V."/>
        </authorList>
    </citation>
    <scope>NUCLEOTIDE SEQUENCE</scope>
</reference>
<dbReference type="Gene3D" id="3.30.300.70">
    <property type="entry name" value="RimP-like superfamily, N-terminal"/>
    <property type="match status" value="1"/>
</dbReference>
<evidence type="ECO:0000259" key="4">
    <source>
        <dbReference type="Pfam" id="PF02576"/>
    </source>
</evidence>
<dbReference type="InterPro" id="IPR003728">
    <property type="entry name" value="Ribosome_maturation_RimP"/>
</dbReference>
<name>A0A6J7M0D2_9ZZZZ</name>
<dbReference type="HAMAP" id="MF_01077">
    <property type="entry name" value="RimP"/>
    <property type="match status" value="1"/>
</dbReference>
<dbReference type="GO" id="GO:0000028">
    <property type="term" value="P:ribosomal small subunit assembly"/>
    <property type="evidence" value="ECO:0007669"/>
    <property type="project" value="TreeGrafter"/>
</dbReference>
<accession>A0A6J7M0D2</accession>
<dbReference type="EMBL" id="CAFBOG010000023">
    <property type="protein sequence ID" value="CAB4971114.1"/>
    <property type="molecule type" value="Genomic_DNA"/>
</dbReference>